<dbReference type="KEGG" id="alq:C7Y71_005980"/>
<dbReference type="InterPro" id="IPR050361">
    <property type="entry name" value="MPP/UQCRC_Complex"/>
</dbReference>
<dbReference type="EMBL" id="CP033459">
    <property type="protein sequence ID" value="QFQ12598.1"/>
    <property type="molecule type" value="Genomic_DNA"/>
</dbReference>
<evidence type="ECO:0000259" key="5">
    <source>
        <dbReference type="Pfam" id="PF05193"/>
    </source>
</evidence>
<dbReference type="InterPro" id="IPR011765">
    <property type="entry name" value="Pept_M16_N"/>
</dbReference>
<dbReference type="SUPFAM" id="SSF63411">
    <property type="entry name" value="LuxS/MPP-like metallohydrolase"/>
    <property type="match status" value="2"/>
</dbReference>
<dbReference type="Pfam" id="PF05193">
    <property type="entry name" value="Peptidase_M16_C"/>
    <property type="match status" value="1"/>
</dbReference>
<evidence type="ECO:0000313" key="7">
    <source>
        <dbReference type="Proteomes" id="UP000249375"/>
    </source>
</evidence>
<dbReference type="GO" id="GO:0046872">
    <property type="term" value="F:metal ion binding"/>
    <property type="evidence" value="ECO:0007669"/>
    <property type="project" value="InterPro"/>
</dbReference>
<gene>
    <name evidence="6" type="ORF">C7Y71_005980</name>
</gene>
<organism evidence="6 7">
    <name type="scientific">Pseudoprevotella muciniphila</name>
    <dbReference type="NCBI Taxonomy" id="2133944"/>
    <lineage>
        <taxon>Bacteria</taxon>
        <taxon>Pseudomonadati</taxon>
        <taxon>Bacteroidota</taxon>
        <taxon>Bacteroidia</taxon>
        <taxon>Bacteroidales</taxon>
        <taxon>Prevotellaceae</taxon>
        <taxon>Pseudoprevotella</taxon>
    </lineage>
</organism>
<evidence type="ECO:0000256" key="2">
    <source>
        <dbReference type="ARBA" id="ARBA00007261"/>
    </source>
</evidence>
<dbReference type="InterPro" id="IPR011249">
    <property type="entry name" value="Metalloenz_LuxS/M16"/>
</dbReference>
<dbReference type="PANTHER" id="PTHR11851">
    <property type="entry name" value="METALLOPROTEASE"/>
    <property type="match status" value="1"/>
</dbReference>
<dbReference type="AlphaFoldDB" id="A0A5P8E6P2"/>
<evidence type="ECO:0000259" key="4">
    <source>
        <dbReference type="Pfam" id="PF00675"/>
    </source>
</evidence>
<comment type="similarity">
    <text evidence="2 3">Belongs to the peptidase M16 family.</text>
</comment>
<feature type="domain" description="Peptidase M16 C-terminal" evidence="5">
    <location>
        <begin position="178"/>
        <end position="359"/>
    </location>
</feature>
<sequence length="424" mass="48321">MTKGQQLKTSRPDYYEATLPCGLRIIYEPANTEVVYCGIVVGAGTRHEDAADSGMAHFIEHTTFKGTTSRKAYQINGFLERRGGDLSAFTTKQETVYYATALKSDFHHVADILTDIVFHSTYPQAELDREKEVICDEIDSYLDTPSDLIFDEFETLIFPNHPLGRDILGKAERLKQYTTADAHRYADAYYHPRNCVFYAFGDLNFARMVKTLESLLPASDFPVTPQQIVTTIPKALPISTEKGWTRETDKQTHQAHVLMGCRTIGGNDKDCHALTLLNNIIGGPAPNSRFNVRLREKAGLVYSVDAYIGFYPDAGVWSVYFGCDQKDIKRCQRLIRREMDRFIEAPITENQLRTARQQLVRQLRIARDHFENHAVSMGRLYAKYGIFRNIEEVCALYDDVTPADLQRIANDIFNPERLSTLIYK</sequence>
<reference evidence="6 7" key="1">
    <citation type="submission" date="2018-11" db="EMBL/GenBank/DDBJ databases">
        <authorList>
            <person name="Na S.W."/>
            <person name="Baik M."/>
        </authorList>
    </citation>
    <scope>NUCLEOTIDE SEQUENCE [LARGE SCALE GENOMIC DNA]</scope>
    <source>
        <strain evidence="6 7">E39</strain>
    </source>
</reference>
<protein>
    <submittedName>
        <fullName evidence="6">Insulinase family protein</fullName>
    </submittedName>
</protein>
<evidence type="ECO:0000256" key="3">
    <source>
        <dbReference type="RuleBase" id="RU004447"/>
    </source>
</evidence>
<evidence type="ECO:0000256" key="1">
    <source>
        <dbReference type="ARBA" id="ARBA00001947"/>
    </source>
</evidence>
<dbReference type="InterPro" id="IPR001431">
    <property type="entry name" value="Pept_M16_Zn_BS"/>
</dbReference>
<feature type="domain" description="Peptidase M16 N-terminal" evidence="4">
    <location>
        <begin position="26"/>
        <end position="169"/>
    </location>
</feature>
<dbReference type="RefSeq" id="WP_111899188.1">
    <property type="nucleotide sequence ID" value="NZ_CP033459.1"/>
</dbReference>
<dbReference type="PANTHER" id="PTHR11851:SF49">
    <property type="entry name" value="MITOCHONDRIAL-PROCESSING PEPTIDASE SUBUNIT ALPHA"/>
    <property type="match status" value="1"/>
</dbReference>
<dbReference type="OrthoDB" id="9811314at2"/>
<accession>A0A5P8E6P2</accession>
<name>A0A5P8E6P2_9BACT</name>
<dbReference type="GO" id="GO:0006508">
    <property type="term" value="P:proteolysis"/>
    <property type="evidence" value="ECO:0007669"/>
    <property type="project" value="InterPro"/>
</dbReference>
<dbReference type="GO" id="GO:0004222">
    <property type="term" value="F:metalloendopeptidase activity"/>
    <property type="evidence" value="ECO:0007669"/>
    <property type="project" value="InterPro"/>
</dbReference>
<proteinExistence type="inferred from homology"/>
<comment type="cofactor">
    <cofactor evidence="1">
        <name>Zn(2+)</name>
        <dbReference type="ChEBI" id="CHEBI:29105"/>
    </cofactor>
</comment>
<dbReference type="Pfam" id="PF00675">
    <property type="entry name" value="Peptidase_M16"/>
    <property type="match status" value="1"/>
</dbReference>
<dbReference type="InterPro" id="IPR007863">
    <property type="entry name" value="Peptidase_M16_C"/>
</dbReference>
<keyword evidence="7" id="KW-1185">Reference proteome</keyword>
<evidence type="ECO:0000313" key="6">
    <source>
        <dbReference type="EMBL" id="QFQ12598.1"/>
    </source>
</evidence>
<dbReference type="Gene3D" id="3.30.830.10">
    <property type="entry name" value="Metalloenzyme, LuxS/M16 peptidase-like"/>
    <property type="match status" value="2"/>
</dbReference>
<dbReference type="PROSITE" id="PS00143">
    <property type="entry name" value="INSULINASE"/>
    <property type="match status" value="1"/>
</dbReference>
<dbReference type="Proteomes" id="UP000249375">
    <property type="component" value="Chromosome"/>
</dbReference>